<evidence type="ECO:0000256" key="8">
    <source>
        <dbReference type="ARBA" id="ARBA00023273"/>
    </source>
</evidence>
<keyword evidence="6" id="KW-0175">Coiled coil</keyword>
<protein>
    <recommendedName>
        <fullName evidence="4">Cilia- and flagella-associated protein 36</fullName>
    </recommendedName>
    <alternativeName>
        <fullName evidence="9">Coiled-coil domain-containing protein 104</fullName>
    </alternativeName>
</protein>
<organism evidence="11">
    <name type="scientific">Heterosigma akashiwo</name>
    <name type="common">Chromophytic alga</name>
    <name type="synonym">Heterosigma carterae</name>
    <dbReference type="NCBI Taxonomy" id="2829"/>
    <lineage>
        <taxon>Eukaryota</taxon>
        <taxon>Sar</taxon>
        <taxon>Stramenopiles</taxon>
        <taxon>Ochrophyta</taxon>
        <taxon>Raphidophyceae</taxon>
        <taxon>Chattonellales</taxon>
        <taxon>Chattonellaceae</taxon>
        <taxon>Heterosigma</taxon>
    </lineage>
</organism>
<evidence type="ECO:0000256" key="3">
    <source>
        <dbReference type="ARBA" id="ARBA00007460"/>
    </source>
</evidence>
<evidence type="ECO:0000256" key="1">
    <source>
        <dbReference type="ARBA" id="ARBA00004138"/>
    </source>
</evidence>
<evidence type="ECO:0000256" key="7">
    <source>
        <dbReference type="ARBA" id="ARBA00023069"/>
    </source>
</evidence>
<evidence type="ECO:0000256" key="2">
    <source>
        <dbReference type="ARBA" id="ARBA00004496"/>
    </source>
</evidence>
<accession>A0A6V1NIC6</accession>
<dbReference type="GO" id="GO:0005930">
    <property type="term" value="C:axoneme"/>
    <property type="evidence" value="ECO:0007669"/>
    <property type="project" value="TreeGrafter"/>
</dbReference>
<evidence type="ECO:0000256" key="9">
    <source>
        <dbReference type="ARBA" id="ARBA00031593"/>
    </source>
</evidence>
<dbReference type="EMBL" id="HBIU01045294">
    <property type="protein sequence ID" value="CAE0641547.1"/>
    <property type="molecule type" value="Transcribed_RNA"/>
</dbReference>
<reference evidence="11" key="1">
    <citation type="submission" date="2021-01" db="EMBL/GenBank/DDBJ databases">
        <authorList>
            <person name="Corre E."/>
            <person name="Pelletier E."/>
            <person name="Niang G."/>
            <person name="Scheremetjew M."/>
            <person name="Finn R."/>
            <person name="Kale V."/>
            <person name="Holt S."/>
            <person name="Cochrane G."/>
            <person name="Meng A."/>
            <person name="Brown T."/>
            <person name="Cohen L."/>
        </authorList>
    </citation>
    <scope>NUCLEOTIDE SEQUENCE</scope>
    <source>
        <strain evidence="11">CCMP3107</strain>
    </source>
</reference>
<name>A0A6V1NIC6_HETAK</name>
<comment type="subcellular location">
    <subcellularLocation>
        <location evidence="1">Cell projection</location>
        <location evidence="1">Cilium</location>
    </subcellularLocation>
    <subcellularLocation>
        <location evidence="2">Cytoplasm</location>
    </subcellularLocation>
</comment>
<dbReference type="Gene3D" id="1.20.1520.10">
    <property type="entry name" value="ADP-ribosylation factor-like 2-binding protein, domain"/>
    <property type="match status" value="1"/>
</dbReference>
<sequence>MEKESDCIPEEDLKSSSTSFSEIDEAYQAQQDVLEKIELFFCSADYTSAIGDFMSEHVGTFTAFDLEQEQPLEYYSVFQQYQDLVEAKFEAFVKKEDVSTEVIYAVCRNLHSQDNGASTCIEYLLACTEYEYFLKLMYDFRMMNNPDDGFFSDDFGSCPREQADDRNNNTAPLVAASKK</sequence>
<gene>
    <name evidence="11" type="ORF">HAKA00212_LOCUS20375</name>
</gene>
<dbReference type="PANTHER" id="PTHR21532">
    <property type="entry name" value="PHOSPHODIESTERASE HL"/>
    <property type="match status" value="1"/>
</dbReference>
<dbReference type="GO" id="GO:0097546">
    <property type="term" value="C:ciliary base"/>
    <property type="evidence" value="ECO:0007669"/>
    <property type="project" value="TreeGrafter"/>
</dbReference>
<evidence type="ECO:0000256" key="6">
    <source>
        <dbReference type="ARBA" id="ARBA00023054"/>
    </source>
</evidence>
<dbReference type="Pfam" id="PF11527">
    <property type="entry name" value="ARL2_Bind_BART"/>
    <property type="match status" value="1"/>
</dbReference>
<dbReference type="InterPro" id="IPR023379">
    <property type="entry name" value="BART_dom"/>
</dbReference>
<feature type="domain" description="BART" evidence="10">
    <location>
        <begin position="30"/>
        <end position="141"/>
    </location>
</feature>
<evidence type="ECO:0000313" key="11">
    <source>
        <dbReference type="EMBL" id="CAE0641547.1"/>
    </source>
</evidence>
<dbReference type="PANTHER" id="PTHR21532:SF0">
    <property type="entry name" value="CILIA- AND FLAGELLA-ASSOCIATED PROTEIN 36"/>
    <property type="match status" value="1"/>
</dbReference>
<proteinExistence type="inferred from homology"/>
<dbReference type="InterPro" id="IPR038888">
    <property type="entry name" value="CFAP36"/>
</dbReference>
<evidence type="ECO:0000256" key="5">
    <source>
        <dbReference type="ARBA" id="ARBA00022490"/>
    </source>
</evidence>
<dbReference type="AlphaFoldDB" id="A0A6V1NIC6"/>
<keyword evidence="7" id="KW-0969">Cilium</keyword>
<dbReference type="InterPro" id="IPR042541">
    <property type="entry name" value="BART_sf"/>
</dbReference>
<keyword evidence="5" id="KW-0963">Cytoplasm</keyword>
<evidence type="ECO:0000256" key="4">
    <source>
        <dbReference type="ARBA" id="ARBA00021815"/>
    </source>
</evidence>
<keyword evidence="8" id="KW-0966">Cell projection</keyword>
<comment type="similarity">
    <text evidence="3">Belongs to the CFAP36 family.</text>
</comment>
<evidence type="ECO:0000259" key="10">
    <source>
        <dbReference type="Pfam" id="PF11527"/>
    </source>
</evidence>